<sequence length="349" mass="35424">MSDSRRCRACDEPSAQPTCGRCTAGSDPLLVRPYVDRAATVAGPPKPVDSMTTTWEFPAAAVPALDPAPPGHPRPAAGDGSGAGPGNTPGTATGGLAGRIRGRMTRLRTRDRMVLIGAALVLVVAAPVALARGGGQDAPEHGPTIDAGPVWVPPTTADLPTGEPSALPDPARTAGPRATSSAIAATPPGRSAAPGPSATAGSAGPTTPAPATPSVPFTAPRTGRIIGTSGLCVDNMYDNRDHGNPITMASCNGSGAQRWTFREDGSLQMHRMCMGPAGHGASSPVQLRRCGRGSRPAWQFRSDGTILHVASRLCLHDRGGTGGPTAPNGAPQLSITSCSGAPGQRWTFR</sequence>
<feature type="compositionally biased region" description="Gly residues" evidence="1">
    <location>
        <begin position="79"/>
        <end position="97"/>
    </location>
</feature>
<dbReference type="SMART" id="SM00458">
    <property type="entry name" value="RICIN"/>
    <property type="match status" value="1"/>
</dbReference>
<gene>
    <name evidence="4" type="ORF">AAFH96_32535</name>
</gene>
<keyword evidence="5" id="KW-1185">Reference proteome</keyword>
<dbReference type="InterPro" id="IPR035992">
    <property type="entry name" value="Ricin_B-like_lectins"/>
</dbReference>
<keyword evidence="2" id="KW-1133">Transmembrane helix</keyword>
<evidence type="ECO:0000256" key="1">
    <source>
        <dbReference type="SAM" id="MobiDB-lite"/>
    </source>
</evidence>
<name>A0ABV5D0Y1_9ACTN</name>
<feature type="region of interest" description="Disordered" evidence="1">
    <location>
        <begin position="62"/>
        <end position="101"/>
    </location>
</feature>
<dbReference type="InterPro" id="IPR000772">
    <property type="entry name" value="Ricin_B_lectin"/>
</dbReference>
<feature type="region of interest" description="Disordered" evidence="1">
    <location>
        <begin position="132"/>
        <end position="222"/>
    </location>
</feature>
<comment type="caution">
    <text evidence="4">The sequence shown here is derived from an EMBL/GenBank/DDBJ whole genome shotgun (WGS) entry which is preliminary data.</text>
</comment>
<dbReference type="Proteomes" id="UP001582793">
    <property type="component" value="Unassembled WGS sequence"/>
</dbReference>
<feature type="compositionally biased region" description="Basic and acidic residues" evidence="1">
    <location>
        <begin position="1"/>
        <end position="11"/>
    </location>
</feature>
<feature type="transmembrane region" description="Helical" evidence="2">
    <location>
        <begin position="113"/>
        <end position="131"/>
    </location>
</feature>
<evidence type="ECO:0000313" key="4">
    <source>
        <dbReference type="EMBL" id="MFB6397785.1"/>
    </source>
</evidence>
<keyword evidence="2" id="KW-0472">Membrane</keyword>
<dbReference type="Pfam" id="PF00652">
    <property type="entry name" value="Ricin_B_lectin"/>
    <property type="match status" value="1"/>
</dbReference>
<feature type="region of interest" description="Disordered" evidence="1">
    <location>
        <begin position="1"/>
        <end position="23"/>
    </location>
</feature>
<evidence type="ECO:0000259" key="3">
    <source>
        <dbReference type="SMART" id="SM00458"/>
    </source>
</evidence>
<dbReference type="PROSITE" id="PS50231">
    <property type="entry name" value="RICIN_B_LECTIN"/>
    <property type="match status" value="1"/>
</dbReference>
<dbReference type="SUPFAM" id="SSF50370">
    <property type="entry name" value="Ricin B-like lectins"/>
    <property type="match status" value="1"/>
</dbReference>
<evidence type="ECO:0000313" key="5">
    <source>
        <dbReference type="Proteomes" id="UP001582793"/>
    </source>
</evidence>
<feature type="domain" description="Ricin B lectin" evidence="3">
    <location>
        <begin position="220"/>
        <end position="349"/>
    </location>
</feature>
<dbReference type="EMBL" id="JBCGDC010000168">
    <property type="protein sequence ID" value="MFB6397785.1"/>
    <property type="molecule type" value="Genomic_DNA"/>
</dbReference>
<feature type="compositionally biased region" description="Low complexity" evidence="1">
    <location>
        <begin position="184"/>
        <end position="206"/>
    </location>
</feature>
<dbReference type="Gene3D" id="2.80.10.50">
    <property type="match status" value="1"/>
</dbReference>
<feature type="region of interest" description="Disordered" evidence="1">
    <location>
        <begin position="320"/>
        <end position="349"/>
    </location>
</feature>
<reference evidence="4 5" key="1">
    <citation type="submission" date="2024-04" db="EMBL/GenBank/DDBJ databases">
        <title>Polymorphospora sp. isolated from Baiyangdian Lake in Xiong'an New Area.</title>
        <authorList>
            <person name="Zhang X."/>
            <person name="Liu J."/>
        </authorList>
    </citation>
    <scope>NUCLEOTIDE SEQUENCE [LARGE SCALE GENOMIC DNA]</scope>
    <source>
        <strain evidence="4 5">2-325</strain>
    </source>
</reference>
<keyword evidence="2" id="KW-0812">Transmembrane</keyword>
<organism evidence="4 5">
    <name type="scientific">Polymorphospora lycopeni</name>
    <dbReference type="NCBI Taxonomy" id="3140240"/>
    <lineage>
        <taxon>Bacteria</taxon>
        <taxon>Bacillati</taxon>
        <taxon>Actinomycetota</taxon>
        <taxon>Actinomycetes</taxon>
        <taxon>Micromonosporales</taxon>
        <taxon>Micromonosporaceae</taxon>
        <taxon>Polymorphospora</taxon>
    </lineage>
</organism>
<accession>A0ABV5D0Y1</accession>
<evidence type="ECO:0000256" key="2">
    <source>
        <dbReference type="SAM" id="Phobius"/>
    </source>
</evidence>
<protein>
    <submittedName>
        <fullName evidence="4">Ricin-type beta-trefoil lectin domain protein</fullName>
    </submittedName>
</protein>
<proteinExistence type="predicted"/>
<dbReference type="RefSeq" id="WP_375736749.1">
    <property type="nucleotide sequence ID" value="NZ_JBCGDC010000168.1"/>
</dbReference>